<evidence type="ECO:0000259" key="5">
    <source>
        <dbReference type="Pfam" id="PF00891"/>
    </source>
</evidence>
<dbReference type="PROSITE" id="PS51683">
    <property type="entry name" value="SAM_OMT_II"/>
    <property type="match status" value="1"/>
</dbReference>
<organism evidence="7 8">
    <name type="scientific">Sphagnum troendelagicum</name>
    <dbReference type="NCBI Taxonomy" id="128251"/>
    <lineage>
        <taxon>Eukaryota</taxon>
        <taxon>Viridiplantae</taxon>
        <taxon>Streptophyta</taxon>
        <taxon>Embryophyta</taxon>
        <taxon>Bryophyta</taxon>
        <taxon>Sphagnophytina</taxon>
        <taxon>Sphagnopsida</taxon>
        <taxon>Sphagnales</taxon>
        <taxon>Sphagnaceae</taxon>
        <taxon>Sphagnum</taxon>
    </lineage>
</organism>
<dbReference type="PANTHER" id="PTHR11746">
    <property type="entry name" value="O-METHYLTRANSFERASE"/>
    <property type="match status" value="1"/>
</dbReference>
<dbReference type="EMBL" id="OZ019897">
    <property type="protein sequence ID" value="CAK9225290.1"/>
    <property type="molecule type" value="Genomic_DNA"/>
</dbReference>
<dbReference type="Proteomes" id="UP001497512">
    <property type="component" value="Chromosome 5"/>
</dbReference>
<dbReference type="SUPFAM" id="SSF46785">
    <property type="entry name" value="Winged helix' DNA-binding domain"/>
    <property type="match status" value="1"/>
</dbReference>
<evidence type="ECO:0000313" key="8">
    <source>
        <dbReference type="Proteomes" id="UP001497512"/>
    </source>
</evidence>
<dbReference type="InterPro" id="IPR036388">
    <property type="entry name" value="WH-like_DNA-bd_sf"/>
</dbReference>
<keyword evidence="2" id="KW-0808">Transferase</keyword>
<dbReference type="Gene3D" id="3.40.50.150">
    <property type="entry name" value="Vaccinia Virus protein VP39"/>
    <property type="match status" value="1"/>
</dbReference>
<protein>
    <recommendedName>
        <fullName evidence="9">O-methyltransferase</fullName>
    </recommendedName>
</protein>
<keyword evidence="3" id="KW-0949">S-adenosyl-L-methionine</keyword>
<gene>
    <name evidence="7" type="ORF">CSSPTR1EN2_LOCUS17404</name>
</gene>
<sequence length="400" mass="43168">MAANSSVSDHAQAVPEDDHHATPLRPEIGGEQDDAMFAAMRLTMTSPVPAALKAAIELGVFEILAKARGVGKSLTAKEIASQVVQPVSGLSVINHGCLERILRLLASENVVSESAVTVASGNSSSYSNRSTERCYALLPVGTYFVRSDEGGASLAPLLLLEQDRDFQEGWHHLSATVLDDSTETFRRAHGESYFQYTSHNPRFSDLLNAGMGNQSRLYMQAVLRTYHGFQDVKCLVDVGGGTGSSLALITAKYPHIRGINYDLPHVAAASPAYLGVEHIGGNMFESVPSGDAIFMKWILHGWNDSECVTILRNCFNALPASGGKVIAVESVLPEFVLHSELDAGTRAALRIDLMVMMLNTVGAKERTLQEFRQLAMAAGFASVRVVVTVDFLSVLEFNKA</sequence>
<dbReference type="SUPFAM" id="SSF53335">
    <property type="entry name" value="S-adenosyl-L-methionine-dependent methyltransferases"/>
    <property type="match status" value="1"/>
</dbReference>
<evidence type="ECO:0000256" key="2">
    <source>
        <dbReference type="ARBA" id="ARBA00022679"/>
    </source>
</evidence>
<dbReference type="InterPro" id="IPR016461">
    <property type="entry name" value="COMT-like"/>
</dbReference>
<dbReference type="InterPro" id="IPR036390">
    <property type="entry name" value="WH_DNA-bd_sf"/>
</dbReference>
<dbReference type="PIRSF" id="PIRSF005739">
    <property type="entry name" value="O-mtase"/>
    <property type="match status" value="1"/>
</dbReference>
<feature type="region of interest" description="Disordered" evidence="4">
    <location>
        <begin position="1"/>
        <end position="29"/>
    </location>
</feature>
<name>A0ABP0ULU4_9BRYO</name>
<dbReference type="InterPro" id="IPR001077">
    <property type="entry name" value="COMT_C"/>
</dbReference>
<keyword evidence="1" id="KW-0489">Methyltransferase</keyword>
<dbReference type="Pfam" id="PF08100">
    <property type="entry name" value="Dimerisation"/>
    <property type="match status" value="1"/>
</dbReference>
<evidence type="ECO:0008006" key="9">
    <source>
        <dbReference type="Google" id="ProtNLM"/>
    </source>
</evidence>
<dbReference type="InterPro" id="IPR012967">
    <property type="entry name" value="COMT_dimerisation"/>
</dbReference>
<feature type="domain" description="O-methyltransferase dimerisation" evidence="6">
    <location>
        <begin position="45"/>
        <end position="138"/>
    </location>
</feature>
<feature type="domain" description="O-methyltransferase C-terminal" evidence="5">
    <location>
        <begin position="170"/>
        <end position="381"/>
    </location>
</feature>
<reference evidence="7" key="1">
    <citation type="submission" date="2024-02" db="EMBL/GenBank/DDBJ databases">
        <authorList>
            <consortium name="ELIXIR-Norway"/>
            <consortium name="Elixir Norway"/>
        </authorList>
    </citation>
    <scope>NUCLEOTIDE SEQUENCE</scope>
</reference>
<dbReference type="Gene3D" id="1.10.10.10">
    <property type="entry name" value="Winged helix-like DNA-binding domain superfamily/Winged helix DNA-binding domain"/>
    <property type="match status" value="1"/>
</dbReference>
<evidence type="ECO:0000259" key="6">
    <source>
        <dbReference type="Pfam" id="PF08100"/>
    </source>
</evidence>
<dbReference type="Pfam" id="PF00891">
    <property type="entry name" value="Methyltransf_2"/>
    <property type="match status" value="1"/>
</dbReference>
<evidence type="ECO:0000256" key="1">
    <source>
        <dbReference type="ARBA" id="ARBA00022603"/>
    </source>
</evidence>
<evidence type="ECO:0000313" key="7">
    <source>
        <dbReference type="EMBL" id="CAK9225290.1"/>
    </source>
</evidence>
<accession>A0ABP0ULU4</accession>
<evidence type="ECO:0000256" key="3">
    <source>
        <dbReference type="ARBA" id="ARBA00022691"/>
    </source>
</evidence>
<dbReference type="InterPro" id="IPR029063">
    <property type="entry name" value="SAM-dependent_MTases_sf"/>
</dbReference>
<proteinExistence type="predicted"/>
<keyword evidence="8" id="KW-1185">Reference proteome</keyword>
<evidence type="ECO:0000256" key="4">
    <source>
        <dbReference type="SAM" id="MobiDB-lite"/>
    </source>
</evidence>